<gene>
    <name evidence="7" type="ORF">SAMN02745724_03538</name>
</gene>
<dbReference type="Pfam" id="PF07495">
    <property type="entry name" value="Y_Y_Y"/>
    <property type="match status" value="1"/>
</dbReference>
<dbReference type="PRINTS" id="PR00344">
    <property type="entry name" value="BCTRLSENSOR"/>
</dbReference>
<dbReference type="Gene3D" id="3.30.565.10">
    <property type="entry name" value="Histidine kinase-like ATPase, C-terminal domain"/>
    <property type="match status" value="1"/>
</dbReference>
<keyword evidence="4" id="KW-0175">Coiled coil</keyword>
<evidence type="ECO:0000313" key="7">
    <source>
        <dbReference type="EMBL" id="SFD11533.1"/>
    </source>
</evidence>
<evidence type="ECO:0000256" key="5">
    <source>
        <dbReference type="SAM" id="Phobius"/>
    </source>
</evidence>
<evidence type="ECO:0000313" key="8">
    <source>
        <dbReference type="Proteomes" id="UP000198862"/>
    </source>
</evidence>
<proteinExistence type="predicted"/>
<dbReference type="SUPFAM" id="SSF63829">
    <property type="entry name" value="Calcium-dependent phosphotriesterase"/>
    <property type="match status" value="3"/>
</dbReference>
<accession>A0A1I1PX16</accession>
<dbReference type="CDD" id="cd00146">
    <property type="entry name" value="PKD"/>
    <property type="match status" value="1"/>
</dbReference>
<evidence type="ECO:0000256" key="4">
    <source>
        <dbReference type="SAM" id="Coils"/>
    </source>
</evidence>
<dbReference type="Gene3D" id="1.10.287.130">
    <property type="match status" value="1"/>
</dbReference>
<dbReference type="OrthoDB" id="9772100at2"/>
<reference evidence="7 8" key="1">
    <citation type="submission" date="2016-10" db="EMBL/GenBank/DDBJ databases">
        <authorList>
            <person name="de Groot N.N."/>
        </authorList>
    </citation>
    <scope>NUCLEOTIDE SEQUENCE [LARGE SCALE GENOMIC DNA]</scope>
    <source>
        <strain evidence="7 8">DSM 6059</strain>
    </source>
</reference>
<dbReference type="Gene3D" id="2.60.40.10">
    <property type="entry name" value="Immunoglobulins"/>
    <property type="match status" value="1"/>
</dbReference>
<dbReference type="RefSeq" id="WP_091987444.1">
    <property type="nucleotide sequence ID" value="NZ_FOLO01000033.1"/>
</dbReference>
<keyword evidence="5" id="KW-0472">Membrane</keyword>
<dbReference type="SUPFAM" id="SSF55874">
    <property type="entry name" value="ATPase domain of HSP90 chaperone/DNA topoisomerase II/histidine kinase"/>
    <property type="match status" value="1"/>
</dbReference>
<dbReference type="InterPro" id="IPR013783">
    <property type="entry name" value="Ig-like_fold"/>
</dbReference>
<dbReference type="STRING" id="1123010.SAMN02745724_03538"/>
<keyword evidence="7" id="KW-0418">Kinase</keyword>
<keyword evidence="7" id="KW-0808">Transferase</keyword>
<protein>
    <recommendedName>
        <fullName evidence="2">histidine kinase</fullName>
        <ecNumber evidence="2">2.7.13.3</ecNumber>
    </recommendedName>
</protein>
<dbReference type="InterPro" id="IPR011123">
    <property type="entry name" value="Y_Y_Y"/>
</dbReference>
<feature type="coiled-coil region" evidence="4">
    <location>
        <begin position="822"/>
        <end position="849"/>
    </location>
</feature>
<feature type="transmembrane region" description="Helical" evidence="5">
    <location>
        <begin position="775"/>
        <end position="797"/>
    </location>
</feature>
<comment type="catalytic activity">
    <reaction evidence="1">
        <text>ATP + protein L-histidine = ADP + protein N-phospho-L-histidine.</text>
        <dbReference type="EC" id="2.7.13.3"/>
    </reaction>
</comment>
<feature type="domain" description="Histidine kinase" evidence="6">
    <location>
        <begin position="858"/>
        <end position="1093"/>
    </location>
</feature>
<dbReference type="SUPFAM" id="SSF47384">
    <property type="entry name" value="Homodimeric domain of signal transducing histidine kinase"/>
    <property type="match status" value="1"/>
</dbReference>
<dbReference type="InterPro" id="IPR036890">
    <property type="entry name" value="HATPase_C_sf"/>
</dbReference>
<dbReference type="InterPro" id="IPR011110">
    <property type="entry name" value="Reg_prop"/>
</dbReference>
<dbReference type="Pfam" id="PF07494">
    <property type="entry name" value="Reg_prop"/>
    <property type="match status" value="2"/>
</dbReference>
<dbReference type="EC" id="2.7.13.3" evidence="2"/>
<evidence type="ECO:0000256" key="3">
    <source>
        <dbReference type="ARBA" id="ARBA00022553"/>
    </source>
</evidence>
<dbReference type="InterPro" id="IPR003661">
    <property type="entry name" value="HisK_dim/P_dom"/>
</dbReference>
<dbReference type="GO" id="GO:0000155">
    <property type="term" value="F:phosphorelay sensor kinase activity"/>
    <property type="evidence" value="ECO:0007669"/>
    <property type="project" value="InterPro"/>
</dbReference>
<keyword evidence="8" id="KW-1185">Reference proteome</keyword>
<dbReference type="InterPro" id="IPR036097">
    <property type="entry name" value="HisK_dim/P_sf"/>
</dbReference>
<dbReference type="Proteomes" id="UP000198862">
    <property type="component" value="Unassembled WGS sequence"/>
</dbReference>
<evidence type="ECO:0000259" key="6">
    <source>
        <dbReference type="PROSITE" id="PS50109"/>
    </source>
</evidence>
<dbReference type="PROSITE" id="PS50109">
    <property type="entry name" value="HIS_KIN"/>
    <property type="match status" value="1"/>
</dbReference>
<sequence>MYVRTLLFILILFNPQAKAGKNDFGDIFNLAIPYVNTIGEKNELLSSSVLSLAQDHQGFLWLGMNNGLMRYDGYHFRLYVHTPNKNSLNGSFITTLWVAPDGRLWIGTLSNGISVFDPKTELFKQYKHQPNNKNSIANNRIEAITGDKNGIWIGTNSGLDHLNLKTEKMSHFVKGNPSSINDNHIRSLTLDNSGTLWIGSWNGLNKFEPKTGVFESIHSHPKSKITLAKKNIRQILLDKRGYIWLATYANGTYRFSKKTDLEKISSSNAVTDIIQANDKEIWIATSNQGINIVNAITGKKIKTMSHIPAIDASLNSNDLAALLIDKSGLIWIASDGGGLEMFNPNNSAFRNLYHDPNRSNSLTNNTIFCITELKNGEVWICNNKQGIDIFDQTQGKIKNLDISNQKVGSPEDRIVDSIVQTTLGSIWVATQRPALFRYWPSTNKFIPYIHNEKLLNGQINTMLAEGDDNFLILSNQGVFRVTPKNNDILQFLDPNHLKKEYAQAFSTGAIQADGTIWLASLEGIFVIPPHSKYLYRIIAKPNEIAPFSQLLITDLLVDENDTLWVDTNKGLFKLDKRIGNSHAEFIQFNEIPATNGLLFDSKKNLWGPTKYVITNTKQYIPLGRPELAPIGRVYSGNSIRTKQNTLLFGGSKGILAIKPSLFKKWDYSPPIVLTEVKVDGISQPAINKIINLTPHNQTLSIEFSALDFTAPNLNKYAYKMQGFDVNWILTDSQHRIATYTNLAPGEYEFKVKGTNRHQEWNNKIITIKVNVAASWYQLLIFKIFFICSSILLLYGIYHFRVKQLENRKQELTDLIIKRTIDLENKTNEATEALEELVKTKDKLIESEKQASLGRMVRGIAHELNTPLSIIKMAFSIIKEDANEVITNTRLKPLGQSIANHKKQTLTSSCELLESNLERSIKLVDTFKKVSADEHCSLKKTIFLLPSLQNIVKKSSQENAQHQFDISINCAETIELHTSPDAIDQIISQLINNAITHGFKNQTDGFIKISVTEALIENKEYLKIKFEDNGKGITQENLQLIFDPFFTTDRSSGAIGLGLQIIFNIVTQKLNGTIKCQSSKNKGCRFELTFPKVN</sequence>
<dbReference type="PANTHER" id="PTHR43547">
    <property type="entry name" value="TWO-COMPONENT HISTIDINE KINASE"/>
    <property type="match status" value="1"/>
</dbReference>
<dbReference type="Gene3D" id="2.130.10.10">
    <property type="entry name" value="YVTN repeat-like/Quinoprotein amine dehydrogenase"/>
    <property type="match status" value="2"/>
</dbReference>
<keyword evidence="5" id="KW-0812">Transmembrane</keyword>
<dbReference type="InterPro" id="IPR003594">
    <property type="entry name" value="HATPase_dom"/>
</dbReference>
<dbReference type="PANTHER" id="PTHR43547:SF2">
    <property type="entry name" value="HYBRID SIGNAL TRANSDUCTION HISTIDINE KINASE C"/>
    <property type="match status" value="1"/>
</dbReference>
<dbReference type="AlphaFoldDB" id="A0A1I1PX16"/>
<evidence type="ECO:0000256" key="1">
    <source>
        <dbReference type="ARBA" id="ARBA00000085"/>
    </source>
</evidence>
<dbReference type="InterPro" id="IPR005467">
    <property type="entry name" value="His_kinase_dom"/>
</dbReference>
<keyword evidence="3" id="KW-0597">Phosphoprotein</keyword>
<dbReference type="EMBL" id="FOLO01000033">
    <property type="protein sequence ID" value="SFD11533.1"/>
    <property type="molecule type" value="Genomic_DNA"/>
</dbReference>
<dbReference type="CDD" id="cd00082">
    <property type="entry name" value="HisKA"/>
    <property type="match status" value="1"/>
</dbReference>
<dbReference type="Pfam" id="PF02518">
    <property type="entry name" value="HATPase_c"/>
    <property type="match status" value="1"/>
</dbReference>
<dbReference type="InterPro" id="IPR004358">
    <property type="entry name" value="Sig_transdc_His_kin-like_C"/>
</dbReference>
<organism evidence="7 8">
    <name type="scientific">Pseudoalteromonas denitrificans DSM 6059</name>
    <dbReference type="NCBI Taxonomy" id="1123010"/>
    <lineage>
        <taxon>Bacteria</taxon>
        <taxon>Pseudomonadati</taxon>
        <taxon>Pseudomonadota</taxon>
        <taxon>Gammaproteobacteria</taxon>
        <taxon>Alteromonadales</taxon>
        <taxon>Pseudoalteromonadaceae</taxon>
        <taxon>Pseudoalteromonas</taxon>
    </lineage>
</organism>
<evidence type="ECO:0000256" key="2">
    <source>
        <dbReference type="ARBA" id="ARBA00012438"/>
    </source>
</evidence>
<dbReference type="InterPro" id="IPR015943">
    <property type="entry name" value="WD40/YVTN_repeat-like_dom_sf"/>
</dbReference>
<dbReference type="SMART" id="SM00387">
    <property type="entry name" value="HATPase_c"/>
    <property type="match status" value="1"/>
</dbReference>
<name>A0A1I1PX16_9GAMM</name>
<keyword evidence="5" id="KW-1133">Transmembrane helix</keyword>